<dbReference type="SUPFAM" id="SSF51011">
    <property type="entry name" value="Glycosyl hydrolase domain"/>
    <property type="match status" value="1"/>
</dbReference>
<dbReference type="PANTHER" id="PTHR22762:SF54">
    <property type="entry name" value="BCDNA.GH04962"/>
    <property type="match status" value="1"/>
</dbReference>
<dbReference type="Pfam" id="PF13802">
    <property type="entry name" value="Gal_mutarotas_2"/>
    <property type="match status" value="1"/>
</dbReference>
<dbReference type="InterPro" id="IPR000322">
    <property type="entry name" value="Glyco_hydro_31_TIM"/>
</dbReference>
<evidence type="ECO:0000259" key="10">
    <source>
        <dbReference type="Pfam" id="PF21365"/>
    </source>
</evidence>
<evidence type="ECO:0000256" key="2">
    <source>
        <dbReference type="ARBA" id="ARBA00007806"/>
    </source>
</evidence>
<accession>A0A078AKE6</accession>
<dbReference type="Gene3D" id="2.60.40.1180">
    <property type="entry name" value="Golgi alpha-mannosidase II"/>
    <property type="match status" value="2"/>
</dbReference>
<name>A0A078AKE6_STYLE</name>
<comment type="similarity">
    <text evidence="2 7">Belongs to the glycosyl hydrolase 31 family.</text>
</comment>
<evidence type="ECO:0000256" key="3">
    <source>
        <dbReference type="ARBA" id="ARBA00022729"/>
    </source>
</evidence>
<proteinExistence type="inferred from homology"/>
<keyword evidence="4 7" id="KW-0378">Hydrolase</keyword>
<dbReference type="InterPro" id="IPR048395">
    <property type="entry name" value="Glyco_hydro_31_C"/>
</dbReference>
<dbReference type="GO" id="GO:0005975">
    <property type="term" value="P:carbohydrate metabolic process"/>
    <property type="evidence" value="ECO:0007669"/>
    <property type="project" value="InterPro"/>
</dbReference>
<evidence type="ECO:0000259" key="8">
    <source>
        <dbReference type="Pfam" id="PF01055"/>
    </source>
</evidence>
<dbReference type="AlphaFoldDB" id="A0A078AKE6"/>
<dbReference type="InterPro" id="IPR025887">
    <property type="entry name" value="Glyco_hydro_31_N_dom"/>
</dbReference>
<evidence type="ECO:0000256" key="1">
    <source>
        <dbReference type="ARBA" id="ARBA00004881"/>
    </source>
</evidence>
<feature type="domain" description="Glycosyl hydrolase family 31 C-terminal" evidence="10">
    <location>
        <begin position="598"/>
        <end position="696"/>
    </location>
</feature>
<dbReference type="InterPro" id="IPR013780">
    <property type="entry name" value="Glyco_hydro_b"/>
</dbReference>
<evidence type="ECO:0000259" key="9">
    <source>
        <dbReference type="Pfam" id="PF13802"/>
    </source>
</evidence>
<sequence length="909" mass="105745">MSDSNNLTARFGITDIGIGIEKENLKQIESLADKIQINGDQSLTIKTSSEDKKDKYEYELQFKNFRLIQRINGIQTMIVNHKDSLYFENTQFLQRKEVEYQKQENECIYQLFPQLSHEKIRNYFSLDPYSQKTSSSEGFLETWDFRESYSMGVYFPTPFLFGIPERLDTFRLKSTEGRGQPYRMTALDVYPHDTTAREGTYSSLPYIQGHSVNFDSSLLWMTAAGSFIDIYDQMDELTFEEGRFVDFVTESGRLEIYMFGSAVQNSPRRIQKIMAELTGYQALPPIYTLGYHYCKWESELSANRMMEWNRKFSESKIPVDVFWMDIPYTDDSKYFAFSPRKFPENLMAQMKKEVQEKNRHFVVITDPHVKLTETFRIYKEALQLHQTNQSNDLVSMFVRQRNGNIFKGLCWPGESVWIDFFNKGARDFWSKLYNFDYFLGTDDSFNIWLDMNEPSVFDGPEATMPKDALHQLSNGQVILSKDVKTVYGRMMLETTYNGLKARNTTEPKRPFILTRNTFFGGQKFAAKWTGDNSATFQELSISISQILSLSITGIQFVGADVPGYAGQPTDELYVMFYQLGIFYPFFRYTSFYQANKDGSPIARPLWYEFPSDTDCFGINTQFMYGDSLMIAPKLVGLKKGEFSNQKFRYKVPIYLPKDSEWYYWFNRTEKITSQSQLPEFIDEDEQGIFIRAGSIITIKQHEGRESIMQAINDDISLEIYADKNQKARGHLYIDDGITFRNQEKNERLYIEFNFENGNLYYVNSLKNNQYDNCLIKITNVLIYGLTQNVRQESVSLKSGNADGFELYKDFQSSNILDDVNIDNLTLNVDSQSPTAFIPQMYENAQVSINGNGYNSFREYQANHKESMNLKQGDDEQKLAHRYKGAKIFTTNIKVSDLKSNVKTKIFAMK</sequence>
<dbReference type="SUPFAM" id="SSF51445">
    <property type="entry name" value="(Trans)glycosidases"/>
    <property type="match status" value="1"/>
</dbReference>
<dbReference type="OrthoDB" id="440381at2759"/>
<dbReference type="InParanoid" id="A0A078AKE6"/>
<dbReference type="EMBL" id="CCKQ01011309">
    <property type="protein sequence ID" value="CDW82855.1"/>
    <property type="molecule type" value="Genomic_DNA"/>
</dbReference>
<dbReference type="Pfam" id="PF21365">
    <property type="entry name" value="Glyco_hydro_31_3rd"/>
    <property type="match status" value="1"/>
</dbReference>
<dbReference type="Gene3D" id="2.60.40.1760">
    <property type="entry name" value="glycosyl hydrolase (family 31)"/>
    <property type="match status" value="1"/>
</dbReference>
<dbReference type="InterPro" id="IPR017853">
    <property type="entry name" value="GH"/>
</dbReference>
<organism evidence="11 12">
    <name type="scientific">Stylonychia lemnae</name>
    <name type="common">Ciliate</name>
    <dbReference type="NCBI Taxonomy" id="5949"/>
    <lineage>
        <taxon>Eukaryota</taxon>
        <taxon>Sar</taxon>
        <taxon>Alveolata</taxon>
        <taxon>Ciliophora</taxon>
        <taxon>Intramacronucleata</taxon>
        <taxon>Spirotrichea</taxon>
        <taxon>Stichotrichia</taxon>
        <taxon>Sporadotrichida</taxon>
        <taxon>Oxytrichidae</taxon>
        <taxon>Stylonychinae</taxon>
        <taxon>Stylonychia</taxon>
    </lineage>
</organism>
<dbReference type="GO" id="GO:0006491">
    <property type="term" value="P:N-glycan processing"/>
    <property type="evidence" value="ECO:0007669"/>
    <property type="project" value="TreeGrafter"/>
</dbReference>
<gene>
    <name evidence="11" type="primary">Contig4277.g4585</name>
    <name evidence="11" type="ORF">STYLEM_11891</name>
</gene>
<feature type="domain" description="Glycoside hydrolase family 31 N-terminal" evidence="9">
    <location>
        <begin position="52"/>
        <end position="229"/>
    </location>
</feature>
<evidence type="ECO:0000256" key="5">
    <source>
        <dbReference type="ARBA" id="ARBA00023180"/>
    </source>
</evidence>
<keyword evidence="12" id="KW-1185">Reference proteome</keyword>
<dbReference type="Pfam" id="PF01055">
    <property type="entry name" value="Glyco_hydro_31_2nd"/>
    <property type="match status" value="1"/>
</dbReference>
<evidence type="ECO:0000256" key="6">
    <source>
        <dbReference type="ARBA" id="ARBA00023295"/>
    </source>
</evidence>
<evidence type="ECO:0000256" key="4">
    <source>
        <dbReference type="ARBA" id="ARBA00022801"/>
    </source>
</evidence>
<dbReference type="PANTHER" id="PTHR22762">
    <property type="entry name" value="ALPHA-GLUCOSIDASE"/>
    <property type="match status" value="1"/>
</dbReference>
<dbReference type="GO" id="GO:0090599">
    <property type="term" value="F:alpha-glucosidase activity"/>
    <property type="evidence" value="ECO:0007669"/>
    <property type="project" value="TreeGrafter"/>
</dbReference>
<reference evidence="11 12" key="1">
    <citation type="submission" date="2014-06" db="EMBL/GenBank/DDBJ databases">
        <authorList>
            <person name="Swart Estienne"/>
        </authorList>
    </citation>
    <scope>NUCLEOTIDE SEQUENCE [LARGE SCALE GENOMIC DNA]</scope>
    <source>
        <strain evidence="11 12">130c</strain>
    </source>
</reference>
<dbReference type="CDD" id="cd14752">
    <property type="entry name" value="GH31_N"/>
    <property type="match status" value="1"/>
</dbReference>
<dbReference type="Gene3D" id="3.20.20.80">
    <property type="entry name" value="Glycosidases"/>
    <property type="match status" value="1"/>
</dbReference>
<dbReference type="Proteomes" id="UP000039865">
    <property type="component" value="Unassembled WGS sequence"/>
</dbReference>
<evidence type="ECO:0000313" key="11">
    <source>
        <dbReference type="EMBL" id="CDW82855.1"/>
    </source>
</evidence>
<evidence type="ECO:0000313" key="12">
    <source>
        <dbReference type="Proteomes" id="UP000039865"/>
    </source>
</evidence>
<protein>
    <submittedName>
        <fullName evidence="11">Neutral alpha-glucosidase ab</fullName>
    </submittedName>
</protein>
<evidence type="ECO:0000256" key="7">
    <source>
        <dbReference type="RuleBase" id="RU361185"/>
    </source>
</evidence>
<keyword evidence="6 7" id="KW-0326">Glycosidase</keyword>
<comment type="pathway">
    <text evidence="1">Glycan metabolism.</text>
</comment>
<keyword evidence="5" id="KW-0325">Glycoprotein</keyword>
<feature type="domain" description="Glycoside hydrolase family 31 TIM barrel" evidence="8">
    <location>
        <begin position="282"/>
        <end position="591"/>
    </location>
</feature>
<dbReference type="OMA" id="MIANANI"/>
<keyword evidence="3" id="KW-0732">Signal</keyword>